<dbReference type="PANTHER" id="PTHR42683">
    <property type="entry name" value="ALDEHYDE REDUCTASE"/>
    <property type="match status" value="1"/>
</dbReference>
<dbReference type="InterPro" id="IPR029752">
    <property type="entry name" value="D-isomer_DH_CS1"/>
</dbReference>
<dbReference type="SUPFAM" id="SSF50129">
    <property type="entry name" value="GroES-like"/>
    <property type="match status" value="1"/>
</dbReference>
<dbReference type="InterPro" id="IPR013154">
    <property type="entry name" value="ADH-like_N"/>
</dbReference>
<keyword evidence="6 11" id="KW-0862">Zinc</keyword>
<evidence type="ECO:0000256" key="3">
    <source>
        <dbReference type="ARBA" id="ARBA00011738"/>
    </source>
</evidence>
<evidence type="ECO:0000259" key="12">
    <source>
        <dbReference type="SMART" id="SM00829"/>
    </source>
</evidence>
<comment type="caution">
    <text evidence="13">The sequence shown here is derived from an EMBL/GenBank/DDBJ whole genome shotgun (WGS) entry which is preliminary data.</text>
</comment>
<proteinExistence type="inferred from homology"/>
<dbReference type="GO" id="GO:0006066">
    <property type="term" value="P:alcohol metabolic process"/>
    <property type="evidence" value="ECO:0007669"/>
    <property type="project" value="UniProtKB-ARBA"/>
</dbReference>
<evidence type="ECO:0000256" key="11">
    <source>
        <dbReference type="RuleBase" id="RU361277"/>
    </source>
</evidence>
<dbReference type="SUPFAM" id="SSF51735">
    <property type="entry name" value="NAD(P)-binding Rossmann-fold domains"/>
    <property type="match status" value="1"/>
</dbReference>
<keyword evidence="5 11" id="KW-0479">Metal-binding</keyword>
<evidence type="ECO:0000256" key="8">
    <source>
        <dbReference type="ARBA" id="ARBA00023002"/>
    </source>
</evidence>
<name>A0A2R6S3Y6_9APHY</name>
<evidence type="ECO:0000256" key="2">
    <source>
        <dbReference type="ARBA" id="ARBA00008072"/>
    </source>
</evidence>
<dbReference type="InterPro" id="IPR020843">
    <property type="entry name" value="ER"/>
</dbReference>
<dbReference type="Gene3D" id="3.40.50.720">
    <property type="entry name" value="NAD(P)-binding Rossmann-like Domain"/>
    <property type="match status" value="1"/>
</dbReference>
<keyword evidence="4" id="KW-0597">Phosphoprotein</keyword>
<dbReference type="InterPro" id="IPR047109">
    <property type="entry name" value="CAD-like"/>
</dbReference>
<dbReference type="Gene3D" id="3.90.180.10">
    <property type="entry name" value="Medium-chain alcohol dehydrogenases, catalytic domain"/>
    <property type="match status" value="1"/>
</dbReference>
<comment type="subunit">
    <text evidence="3">Homodimer.</text>
</comment>
<dbReference type="InterPro" id="IPR011032">
    <property type="entry name" value="GroES-like_sf"/>
</dbReference>
<comment type="similarity">
    <text evidence="2 11">Belongs to the zinc-containing alcohol dehydrogenase family.</text>
</comment>
<reference evidence="13 14" key="1">
    <citation type="submission" date="2018-02" db="EMBL/GenBank/DDBJ databases">
        <title>Genome sequence of the basidiomycete white-rot fungus Phlebia centrifuga.</title>
        <authorList>
            <person name="Granchi Z."/>
            <person name="Peng M."/>
            <person name="de Vries R.P."/>
            <person name="Hilden K."/>
            <person name="Makela M.R."/>
            <person name="Grigoriev I."/>
            <person name="Riley R."/>
        </authorList>
    </citation>
    <scope>NUCLEOTIDE SEQUENCE [LARGE SCALE GENOMIC DNA]</scope>
    <source>
        <strain evidence="13 14">FBCC195</strain>
    </source>
</reference>
<feature type="domain" description="Enoyl reductase (ER)" evidence="12">
    <location>
        <begin position="17"/>
        <end position="351"/>
    </location>
</feature>
<comment type="catalytic activity">
    <reaction evidence="10">
        <text>a primary alcohol + NADP(+) = an aldehyde + NADPH + H(+)</text>
        <dbReference type="Rhea" id="RHEA:15937"/>
        <dbReference type="ChEBI" id="CHEBI:15378"/>
        <dbReference type="ChEBI" id="CHEBI:15734"/>
        <dbReference type="ChEBI" id="CHEBI:17478"/>
        <dbReference type="ChEBI" id="CHEBI:57783"/>
        <dbReference type="ChEBI" id="CHEBI:58349"/>
        <dbReference type="EC" id="1.1.1.2"/>
    </reaction>
    <physiologicalReaction direction="left-to-right" evidence="10">
        <dbReference type="Rhea" id="RHEA:15938"/>
    </physiologicalReaction>
    <physiologicalReaction direction="right-to-left" evidence="10">
        <dbReference type="Rhea" id="RHEA:15939"/>
    </physiologicalReaction>
</comment>
<protein>
    <recommendedName>
        <fullName evidence="9">alcohol dehydrogenase (NADP(+))</fullName>
        <ecNumber evidence="9">1.1.1.2</ecNumber>
    </recommendedName>
</protein>
<comment type="cofactor">
    <cofactor evidence="1 11">
        <name>Zn(2+)</name>
        <dbReference type="ChEBI" id="CHEBI:29105"/>
    </cofactor>
</comment>
<dbReference type="InterPro" id="IPR036291">
    <property type="entry name" value="NAD(P)-bd_dom_sf"/>
</dbReference>
<accession>A0A2R6S3Y6</accession>
<evidence type="ECO:0000256" key="5">
    <source>
        <dbReference type="ARBA" id="ARBA00022723"/>
    </source>
</evidence>
<keyword evidence="7" id="KW-0521">NADP</keyword>
<dbReference type="Pfam" id="PF08240">
    <property type="entry name" value="ADH_N"/>
    <property type="match status" value="1"/>
</dbReference>
<organism evidence="13 14">
    <name type="scientific">Hermanssonia centrifuga</name>
    <dbReference type="NCBI Taxonomy" id="98765"/>
    <lineage>
        <taxon>Eukaryota</taxon>
        <taxon>Fungi</taxon>
        <taxon>Dikarya</taxon>
        <taxon>Basidiomycota</taxon>
        <taxon>Agaricomycotina</taxon>
        <taxon>Agaricomycetes</taxon>
        <taxon>Polyporales</taxon>
        <taxon>Meruliaceae</taxon>
        <taxon>Hermanssonia</taxon>
    </lineage>
</organism>
<dbReference type="FunFam" id="3.40.50.720:FF:000158">
    <property type="entry name" value="Zinc-binding alcohol dehydrogenase"/>
    <property type="match status" value="1"/>
</dbReference>
<evidence type="ECO:0000256" key="7">
    <source>
        <dbReference type="ARBA" id="ARBA00022857"/>
    </source>
</evidence>
<sequence length="356" mass="38694">MSQPQVEFKGYAIVDPKNYLDMKVIEIKPKKFEADDLEIAITHCGVCGSDVHTAHQGWGESKLPLVIGHEIVGKVLRVGNNVKGFKAGDRVGVGAQIGACLQCRQCKDGYENYCPKQIDTYNAEYPDGTVTQGGFSTAIRAHQQFVFPIPDAIESRHAASMFCAGLTVFSPLKLNGAGPGKKVGVIGIGGLGHYAVLFAKAMGAEVYAFTHSKHKMEDAKKLGADHVIDTNEKDFAKPLSTSLDIIISTMDATQQLPLKDFLSMLYVHGRFVNVAIPDLDQPLPSLHAFDLVPNGAYIGSNHIGSKSEVLEMLELAADKGIKPWIEELPMKDLPKAIEGVGKNKVKYRYVLSQDLA</sequence>
<dbReference type="GO" id="GO:0008106">
    <property type="term" value="F:alcohol dehydrogenase (NADP+) activity"/>
    <property type="evidence" value="ECO:0007669"/>
    <property type="project" value="UniProtKB-EC"/>
</dbReference>
<gene>
    <name evidence="13" type="ORF">PHLCEN_2v1237</name>
</gene>
<dbReference type="InterPro" id="IPR002328">
    <property type="entry name" value="ADH_Zn_CS"/>
</dbReference>
<dbReference type="STRING" id="98765.A0A2R6S3Y6"/>
<dbReference type="AlphaFoldDB" id="A0A2R6S3Y6"/>
<evidence type="ECO:0000313" key="13">
    <source>
        <dbReference type="EMBL" id="PSS36919.1"/>
    </source>
</evidence>
<evidence type="ECO:0000313" key="14">
    <source>
        <dbReference type="Proteomes" id="UP000186601"/>
    </source>
</evidence>
<dbReference type="PROSITE" id="PS00065">
    <property type="entry name" value="D_2_HYDROXYACID_DH_1"/>
    <property type="match status" value="1"/>
</dbReference>
<evidence type="ECO:0000256" key="4">
    <source>
        <dbReference type="ARBA" id="ARBA00022553"/>
    </source>
</evidence>
<evidence type="ECO:0000256" key="9">
    <source>
        <dbReference type="ARBA" id="ARBA00024074"/>
    </source>
</evidence>
<evidence type="ECO:0000256" key="1">
    <source>
        <dbReference type="ARBA" id="ARBA00001947"/>
    </source>
</evidence>
<dbReference type="Proteomes" id="UP000186601">
    <property type="component" value="Unassembled WGS sequence"/>
</dbReference>
<dbReference type="CDD" id="cd05283">
    <property type="entry name" value="CAD1"/>
    <property type="match status" value="1"/>
</dbReference>
<dbReference type="Pfam" id="PF00107">
    <property type="entry name" value="ADH_zinc_N"/>
    <property type="match status" value="1"/>
</dbReference>
<dbReference type="OrthoDB" id="1879366at2759"/>
<dbReference type="EC" id="1.1.1.2" evidence="9"/>
<dbReference type="SMART" id="SM00829">
    <property type="entry name" value="PKS_ER"/>
    <property type="match status" value="1"/>
</dbReference>
<keyword evidence="8" id="KW-0560">Oxidoreductase</keyword>
<dbReference type="InterPro" id="IPR013149">
    <property type="entry name" value="ADH-like_C"/>
</dbReference>
<evidence type="ECO:0000256" key="6">
    <source>
        <dbReference type="ARBA" id="ARBA00022833"/>
    </source>
</evidence>
<dbReference type="EMBL" id="MLYV02000093">
    <property type="protein sequence ID" value="PSS36919.1"/>
    <property type="molecule type" value="Genomic_DNA"/>
</dbReference>
<evidence type="ECO:0000256" key="10">
    <source>
        <dbReference type="ARBA" id="ARBA00050997"/>
    </source>
</evidence>
<dbReference type="GO" id="GO:0008270">
    <property type="term" value="F:zinc ion binding"/>
    <property type="evidence" value="ECO:0007669"/>
    <property type="project" value="InterPro"/>
</dbReference>
<keyword evidence="14" id="KW-1185">Reference proteome</keyword>
<dbReference type="PROSITE" id="PS00059">
    <property type="entry name" value="ADH_ZINC"/>
    <property type="match status" value="1"/>
</dbReference>